<feature type="transmembrane region" description="Helical" evidence="6">
    <location>
        <begin position="765"/>
        <end position="786"/>
    </location>
</feature>
<feature type="compositionally biased region" description="Basic and acidic residues" evidence="5">
    <location>
        <begin position="1068"/>
        <end position="1079"/>
    </location>
</feature>
<accession>A0AA39WYE4</accession>
<evidence type="ECO:0000313" key="10">
    <source>
        <dbReference type="Proteomes" id="UP001175000"/>
    </source>
</evidence>
<feature type="region of interest" description="Disordered" evidence="5">
    <location>
        <begin position="1049"/>
        <end position="1083"/>
    </location>
</feature>
<gene>
    <name evidence="9" type="ORF">B0T14DRAFT_536590</name>
</gene>
<comment type="subcellular location">
    <subcellularLocation>
        <location evidence="1">Membrane</location>
        <topology evidence="1">Multi-pass membrane protein</topology>
    </subcellularLocation>
</comment>
<feature type="transmembrane region" description="Helical" evidence="6">
    <location>
        <begin position="703"/>
        <end position="721"/>
    </location>
</feature>
<dbReference type="Pfam" id="PF10337">
    <property type="entry name" value="ArAE_2_N"/>
    <property type="match status" value="1"/>
</dbReference>
<evidence type="ECO:0000256" key="6">
    <source>
        <dbReference type="SAM" id="Phobius"/>
    </source>
</evidence>
<feature type="region of interest" description="Disordered" evidence="5">
    <location>
        <begin position="1014"/>
        <end position="1035"/>
    </location>
</feature>
<evidence type="ECO:0000256" key="4">
    <source>
        <dbReference type="ARBA" id="ARBA00023136"/>
    </source>
</evidence>
<feature type="transmembrane region" description="Helical" evidence="6">
    <location>
        <begin position="655"/>
        <end position="671"/>
    </location>
</feature>
<dbReference type="Proteomes" id="UP001175000">
    <property type="component" value="Unassembled WGS sequence"/>
</dbReference>
<name>A0AA39WYE4_9PEZI</name>
<feature type="transmembrane region" description="Helical" evidence="6">
    <location>
        <begin position="191"/>
        <end position="209"/>
    </location>
</feature>
<feature type="region of interest" description="Disordered" evidence="5">
    <location>
        <begin position="1"/>
        <end position="39"/>
    </location>
</feature>
<sequence length="1151" mass="127454">MERAATNAPGPGGGAGQERPEVDGVQGQQQPDNEEENIPRAKKAGFLERFMTKYDINAPTLMMMFKGSVPPIVAIAMYQSHEVSSYYVTVGYLIPIISVLALPLLPRGKFILSLMLNTLAVCLGAAMSMLMLWSAVKARENTTPGDVKSVLSLTGAPYNSSQSAVCAIWLFFNIWFANVVRAKLPTFNMPVIIYSIFINVTATYGPWFTSVKEAEYFVKQLFTSMLVALALALGANLLVFPISSRLVVFKEFAGALGLLKKTVQLQKAYLVRLESDDMFAVATRTDTHPGFGKVDDHGRPNLTKEEKAAQALKATIDVLSGLAGKLNADLAFAKRDVAWGKLDAGDLSDLFKHFRDVYVPVMGMTTIVDIFKRVAEHRGWDVEEEDEDVICAKDREKRVWNQVMKQMHEPFEILSEAICQGLDHAGILLELLPRPAEKRDDVEAGAGNIKSGDGGFGAVVGEKINQFNSRKGELLRAWLQERTLANEEEMASMEPKHSAERRERQQAQLHIVLYMENLMCSAGRAVQQLIEFAEEKVADGTMSKSRLIVPTPSRLRKWIFSVLSSEDQSADQAPDLVESRANIVYFGDGYNRKRDPEHLEPTNAWERFGYRLRNISGFLGSEESAFGFRVACATMTIGIVAFLENTQHFFMEQRLLWALIIITIGMTMTSGQSFFGFIMRVGGTVFAMATSLVIWYIVNEHRAGVIVFLWIFIFVEFYFFLKYMRFIPAVVVTIVTQVLIIGYELQVLTIGAQLAEATGQPYYRIYLLAPYRLACIAGGSLIAFFWTIFPKPMTDRTWLRRDLSATLYLMANYFGVINSTLAASVDKTVGDINTSHTPAHQLHKAGRKIFGKVMLLVPSMAQHSEWQKWEPTIGGKFPREAYDDIILRSTRIMKYLTLVSYTLTHPNGGPPPPQAPADEKSSPPSYDGGQENDEKGPGSSDGQRETSRCPFNAKAPVSPDWTKALHEALHALKPTHNAILSTLTLLSNSLLSGQSLPPFVPLPRPYEATRRLRNTRLRKNKKHESASSSAFSSTSNLITDQAPVVELVSTNKTGDKDDDDEEVELGVEDERPAPGKERPPSSAHLILDPELIEQPGYAEFTVLQVCTTLVCDDLEGLVKTVSGLVGVVDFSIRVEGSGSTLGSSGGKGKVD</sequence>
<dbReference type="GO" id="GO:0016020">
    <property type="term" value="C:membrane"/>
    <property type="evidence" value="ECO:0007669"/>
    <property type="project" value="UniProtKB-SubCell"/>
</dbReference>
<keyword evidence="4 6" id="KW-0472">Membrane</keyword>
<dbReference type="InterPro" id="IPR018823">
    <property type="entry name" value="ArAE_2_N"/>
</dbReference>
<feature type="transmembrane region" description="Helical" evidence="6">
    <location>
        <begin position="221"/>
        <end position="240"/>
    </location>
</feature>
<evidence type="ECO:0000256" key="1">
    <source>
        <dbReference type="ARBA" id="ARBA00004141"/>
    </source>
</evidence>
<protein>
    <recommendedName>
        <fullName evidence="11">ER transporter 6TM N-terminal domain-containing protein</fullName>
    </recommendedName>
</protein>
<evidence type="ECO:0000259" key="8">
    <source>
        <dbReference type="Pfam" id="PF13515"/>
    </source>
</evidence>
<evidence type="ECO:0008006" key="11">
    <source>
        <dbReference type="Google" id="ProtNLM"/>
    </source>
</evidence>
<dbReference type="InterPro" id="IPR049453">
    <property type="entry name" value="Memb_transporter_dom"/>
</dbReference>
<keyword evidence="3 6" id="KW-1133">Transmembrane helix</keyword>
<feature type="transmembrane region" description="Helical" evidence="6">
    <location>
        <begin position="84"/>
        <end position="105"/>
    </location>
</feature>
<feature type="region of interest" description="Disordered" evidence="5">
    <location>
        <begin position="905"/>
        <end position="956"/>
    </location>
</feature>
<evidence type="ECO:0000256" key="2">
    <source>
        <dbReference type="ARBA" id="ARBA00022692"/>
    </source>
</evidence>
<evidence type="ECO:0000256" key="5">
    <source>
        <dbReference type="SAM" id="MobiDB-lite"/>
    </source>
</evidence>
<feature type="transmembrane region" description="Helical" evidence="6">
    <location>
        <begin position="726"/>
        <end position="745"/>
    </location>
</feature>
<feature type="compositionally biased region" description="Acidic residues" evidence="5">
    <location>
        <begin position="1056"/>
        <end position="1067"/>
    </location>
</feature>
<reference evidence="9" key="1">
    <citation type="submission" date="2023-06" db="EMBL/GenBank/DDBJ databases">
        <title>Genome-scale phylogeny and comparative genomics of the fungal order Sordariales.</title>
        <authorList>
            <consortium name="Lawrence Berkeley National Laboratory"/>
            <person name="Hensen N."/>
            <person name="Bonometti L."/>
            <person name="Westerberg I."/>
            <person name="Brannstrom I.O."/>
            <person name="Guillou S."/>
            <person name="Cros-Aarteil S."/>
            <person name="Calhoun S."/>
            <person name="Haridas S."/>
            <person name="Kuo A."/>
            <person name="Mondo S."/>
            <person name="Pangilinan J."/>
            <person name="Riley R."/>
            <person name="Labutti K."/>
            <person name="Andreopoulos B."/>
            <person name="Lipzen A."/>
            <person name="Chen C."/>
            <person name="Yanf M."/>
            <person name="Daum C."/>
            <person name="Ng V."/>
            <person name="Clum A."/>
            <person name="Steindorff A."/>
            <person name="Ohm R."/>
            <person name="Martin F."/>
            <person name="Silar P."/>
            <person name="Natvig D."/>
            <person name="Lalanne C."/>
            <person name="Gautier V."/>
            <person name="Ament-Velasquez S.L."/>
            <person name="Kruys A."/>
            <person name="Hutchinson M.I."/>
            <person name="Powell A.J."/>
            <person name="Barry K."/>
            <person name="Miller A.N."/>
            <person name="Grigoriev I.V."/>
            <person name="Debuchy R."/>
            <person name="Gladieux P."/>
            <person name="Thoren M.H."/>
            <person name="Johannesson H."/>
        </authorList>
    </citation>
    <scope>NUCLEOTIDE SEQUENCE</scope>
    <source>
        <strain evidence="9">CBS 606.72</strain>
    </source>
</reference>
<dbReference type="AlphaFoldDB" id="A0AA39WYE4"/>
<keyword evidence="2 6" id="KW-0812">Transmembrane</keyword>
<comment type="caution">
    <text evidence="9">The sequence shown here is derived from an EMBL/GenBank/DDBJ whole genome shotgun (WGS) entry which is preliminary data.</text>
</comment>
<dbReference type="PANTHER" id="PTHR37994">
    <property type="entry name" value="ARAE_2_N DOMAIN-CONTAINING PROTEIN-RELATED"/>
    <property type="match status" value="1"/>
</dbReference>
<evidence type="ECO:0000256" key="3">
    <source>
        <dbReference type="ARBA" id="ARBA00022989"/>
    </source>
</evidence>
<feature type="transmembrane region" description="Helical" evidence="6">
    <location>
        <begin position="156"/>
        <end position="179"/>
    </location>
</feature>
<keyword evidence="10" id="KW-1185">Reference proteome</keyword>
<feature type="transmembrane region" description="Helical" evidence="6">
    <location>
        <begin position="112"/>
        <end position="136"/>
    </location>
</feature>
<feature type="compositionally biased region" description="Low complexity" evidence="5">
    <location>
        <begin position="1026"/>
        <end position="1035"/>
    </location>
</feature>
<feature type="domain" description="Putative ER transporter 6TM N-terminal" evidence="7">
    <location>
        <begin position="54"/>
        <end position="375"/>
    </location>
</feature>
<dbReference type="PANTHER" id="PTHR37994:SF4">
    <property type="entry name" value="ER TRANSPORTER 6TM N-TERMINAL DOMAIN-CONTAINING PROTEIN-RELATED"/>
    <property type="match status" value="1"/>
</dbReference>
<evidence type="ECO:0000313" key="9">
    <source>
        <dbReference type="EMBL" id="KAK0623816.1"/>
    </source>
</evidence>
<feature type="transmembrane region" description="Helical" evidence="6">
    <location>
        <begin position="678"/>
        <end position="697"/>
    </location>
</feature>
<dbReference type="EMBL" id="JAULSU010000003">
    <property type="protein sequence ID" value="KAK0623816.1"/>
    <property type="molecule type" value="Genomic_DNA"/>
</dbReference>
<proteinExistence type="predicted"/>
<feature type="domain" description="Integral membrane bound transporter" evidence="8">
    <location>
        <begin position="649"/>
        <end position="786"/>
    </location>
</feature>
<feature type="transmembrane region" description="Helical" evidence="6">
    <location>
        <begin position="626"/>
        <end position="643"/>
    </location>
</feature>
<feature type="compositionally biased region" description="Basic and acidic residues" evidence="5">
    <location>
        <begin position="932"/>
        <end position="947"/>
    </location>
</feature>
<dbReference type="Pfam" id="PF13515">
    <property type="entry name" value="FUSC_2"/>
    <property type="match status" value="1"/>
</dbReference>
<evidence type="ECO:0000259" key="7">
    <source>
        <dbReference type="Pfam" id="PF10337"/>
    </source>
</evidence>
<organism evidence="9 10">
    <name type="scientific">Immersiella caudata</name>
    <dbReference type="NCBI Taxonomy" id="314043"/>
    <lineage>
        <taxon>Eukaryota</taxon>
        <taxon>Fungi</taxon>
        <taxon>Dikarya</taxon>
        <taxon>Ascomycota</taxon>
        <taxon>Pezizomycotina</taxon>
        <taxon>Sordariomycetes</taxon>
        <taxon>Sordariomycetidae</taxon>
        <taxon>Sordariales</taxon>
        <taxon>Lasiosphaeriaceae</taxon>
        <taxon>Immersiella</taxon>
    </lineage>
</organism>